<dbReference type="Pfam" id="PF18310">
    <property type="entry name" value="DUF5605"/>
    <property type="match status" value="1"/>
</dbReference>
<proteinExistence type="predicted"/>
<evidence type="ECO:0000313" key="4">
    <source>
        <dbReference type="Proteomes" id="UP000823982"/>
    </source>
</evidence>
<sequence length="507" mass="58318">MRQYEMFELCITAGGEIGEMSVEFELDGARTLQKCFYDGGGVYKARYLPERTGVCRWKTVGALSMSGQEECMPAEHGRHGRVKAVGTHFEYADGTYYYPFGTTVYALAHQSDELVRKTLSSLKNSPFNKVRFCVFPKHYDFNHNEPPFFAFERDGDGKWDVSKPCYAFWHRFEGIISALGDMGIECDIILFHPYDRWGFSRLSKQDSIAYLELLLRRLSAFPNVWWSMANEYDLMDNYTKDDFADFARYIRKNDNFGHLLSCHNCFDYFDFSQPEITHCSVQDIFVSEAVELKKKYSKPVVYDECCYEGNIEYGWGNISARELTDRFWTAVVNGGYCTHGETYLSDDEVLWWAKGGTLKGESPKRIAFLREISEALPSPIEYLEEGVGRLTEEMILSYKKNGIPKNLKTDFWVKGLTSLPDERIKGFILRSRGVCGHCGDDAFIWYYGRSCPAFCHILLPENSRYRVEVIDTWEMTRKTVLENVCGRLKIALSSKEGMAVLATKTDA</sequence>
<dbReference type="PANTHER" id="PTHR37836:SF2">
    <property type="entry name" value="DUF4038 DOMAIN-CONTAINING PROTEIN"/>
    <property type="match status" value="1"/>
</dbReference>
<gene>
    <name evidence="3" type="ORF">IAD01_00705</name>
</gene>
<reference evidence="3" key="2">
    <citation type="journal article" date="2021" name="PeerJ">
        <title>Extensive microbial diversity within the chicken gut microbiome revealed by metagenomics and culture.</title>
        <authorList>
            <person name="Gilroy R."/>
            <person name="Ravi A."/>
            <person name="Getino M."/>
            <person name="Pursley I."/>
            <person name="Horton D.L."/>
            <person name="Alikhan N.F."/>
            <person name="Baker D."/>
            <person name="Gharbi K."/>
            <person name="Hall N."/>
            <person name="Watson M."/>
            <person name="Adriaenssens E.M."/>
            <person name="Foster-Nyarko E."/>
            <person name="Jarju S."/>
            <person name="Secka A."/>
            <person name="Antonio M."/>
            <person name="Oren A."/>
            <person name="Chaudhuri R.R."/>
            <person name="La Ragione R."/>
            <person name="Hildebrand F."/>
            <person name="Pallen M.J."/>
        </authorList>
    </citation>
    <scope>NUCLEOTIDE SEQUENCE</scope>
    <source>
        <strain evidence="3">CHK157-1446</strain>
    </source>
</reference>
<comment type="caution">
    <text evidence="3">The sequence shown here is derived from an EMBL/GenBank/DDBJ whole genome shotgun (WGS) entry which is preliminary data.</text>
</comment>
<name>A0A9D1EM19_9FIRM</name>
<dbReference type="InterPro" id="IPR017853">
    <property type="entry name" value="GH"/>
</dbReference>
<dbReference type="EMBL" id="DVIR01000006">
    <property type="protein sequence ID" value="HIS23916.1"/>
    <property type="molecule type" value="Genomic_DNA"/>
</dbReference>
<dbReference type="AlphaFoldDB" id="A0A9D1EM19"/>
<dbReference type="SUPFAM" id="SSF51445">
    <property type="entry name" value="(Trans)glycosidases"/>
    <property type="match status" value="1"/>
</dbReference>
<dbReference type="PANTHER" id="PTHR37836">
    <property type="entry name" value="LMO1036 PROTEIN"/>
    <property type="match status" value="1"/>
</dbReference>
<protein>
    <submittedName>
        <fullName evidence="3">DUF5605 domain-containing protein</fullName>
    </submittedName>
</protein>
<dbReference type="InterPro" id="IPR041239">
    <property type="entry name" value="DUF5605"/>
</dbReference>
<reference evidence="3" key="1">
    <citation type="submission" date="2020-10" db="EMBL/GenBank/DDBJ databases">
        <authorList>
            <person name="Gilroy R."/>
        </authorList>
    </citation>
    <scope>NUCLEOTIDE SEQUENCE</scope>
    <source>
        <strain evidence="3">CHK157-1446</strain>
    </source>
</reference>
<feature type="domain" description="DUF5605" evidence="2">
    <location>
        <begin position="434"/>
        <end position="500"/>
    </location>
</feature>
<dbReference type="Proteomes" id="UP000823982">
    <property type="component" value="Unassembled WGS sequence"/>
</dbReference>
<evidence type="ECO:0000313" key="3">
    <source>
        <dbReference type="EMBL" id="HIS23916.1"/>
    </source>
</evidence>
<feature type="domain" description="Apiosidase-like catalytic" evidence="1">
    <location>
        <begin position="87"/>
        <end position="343"/>
    </location>
</feature>
<organism evidence="3 4">
    <name type="scientific">Candidatus Faeciplasma gallinarum</name>
    <dbReference type="NCBI Taxonomy" id="2840799"/>
    <lineage>
        <taxon>Bacteria</taxon>
        <taxon>Bacillati</taxon>
        <taxon>Bacillota</taxon>
        <taxon>Clostridia</taxon>
        <taxon>Eubacteriales</taxon>
        <taxon>Oscillospiraceae</taxon>
        <taxon>Oscillospiraceae incertae sedis</taxon>
        <taxon>Candidatus Faeciplasma</taxon>
    </lineage>
</organism>
<dbReference type="Gene3D" id="2.60.40.3950">
    <property type="match status" value="1"/>
</dbReference>
<dbReference type="InterPro" id="IPR025277">
    <property type="entry name" value="Apiosidase-like_cat_dom"/>
</dbReference>
<evidence type="ECO:0000259" key="1">
    <source>
        <dbReference type="Pfam" id="PF13204"/>
    </source>
</evidence>
<dbReference type="Gene3D" id="3.20.20.80">
    <property type="entry name" value="Glycosidases"/>
    <property type="match status" value="1"/>
</dbReference>
<evidence type="ECO:0000259" key="2">
    <source>
        <dbReference type="Pfam" id="PF18310"/>
    </source>
</evidence>
<accession>A0A9D1EM19</accession>
<dbReference type="Pfam" id="PF13204">
    <property type="entry name" value="Apiosidase"/>
    <property type="match status" value="1"/>
</dbReference>